<dbReference type="Gene3D" id="2.40.440.10">
    <property type="entry name" value="L,D-transpeptidase catalytic domain-like"/>
    <property type="match status" value="1"/>
</dbReference>
<keyword evidence="6 13" id="KW-0573">Peptidoglycan synthesis</keyword>
<dbReference type="UniPathway" id="UPA00219"/>
<evidence type="ECO:0000256" key="7">
    <source>
        <dbReference type="ARBA" id="ARBA00023136"/>
    </source>
</evidence>
<evidence type="ECO:0000256" key="5">
    <source>
        <dbReference type="ARBA" id="ARBA00022960"/>
    </source>
</evidence>
<keyword evidence="4 14" id="KW-0732">Signal</keyword>
<evidence type="ECO:0000256" key="14">
    <source>
        <dbReference type="SAM" id="SignalP"/>
    </source>
</evidence>
<feature type="signal peptide" evidence="14">
    <location>
        <begin position="1"/>
        <end position="27"/>
    </location>
</feature>
<dbReference type="PANTHER" id="PTHR30582">
    <property type="entry name" value="L,D-TRANSPEPTIDASE"/>
    <property type="match status" value="1"/>
</dbReference>
<keyword evidence="17" id="KW-1185">Reference proteome</keyword>
<keyword evidence="8" id="KW-0564">Palmitate</keyword>
<dbReference type="GO" id="GO:0018104">
    <property type="term" value="P:peptidoglycan-protein cross-linking"/>
    <property type="evidence" value="ECO:0007669"/>
    <property type="project" value="TreeGrafter"/>
</dbReference>
<evidence type="ECO:0000256" key="3">
    <source>
        <dbReference type="ARBA" id="ARBA00022679"/>
    </source>
</evidence>
<evidence type="ECO:0000313" key="17">
    <source>
        <dbReference type="Proteomes" id="UP000186292"/>
    </source>
</evidence>
<feature type="chain" id="PRO_5038356814" evidence="14">
    <location>
        <begin position="28"/>
        <end position="398"/>
    </location>
</feature>
<dbReference type="Gene3D" id="2.60.40.3710">
    <property type="match status" value="1"/>
</dbReference>
<dbReference type="GO" id="GO:0016746">
    <property type="term" value="F:acyltransferase activity"/>
    <property type="evidence" value="ECO:0007669"/>
    <property type="project" value="UniProtKB-KW"/>
</dbReference>
<keyword evidence="3" id="KW-0808">Transferase</keyword>
<comment type="pathway">
    <text evidence="12">Glycan biosynthesis.</text>
</comment>
<protein>
    <submittedName>
        <fullName evidence="16">Lipoprotein-anchoring transpeptidase ErfK/SrfK</fullName>
    </submittedName>
</protein>
<sequence>MTEKTGARMRRIIAAGAVVLLAGGSLAACTIDRQGAAAEPGESVETTEPEKHDPAVISVEDGAEGVAPDEPVAVTSPDGLESVTMTNEEGKEVEAELNEDKTEWTTAEPLGYGREYTVEATTTQGETSQSVFTTVVPGGQTNAYIGPMDGSEVGVAHAINVYFDIAPSDRQAAQDAITVESSNDTEGAFYWIDPAHLIWRPKEYWEPGTEVTVKSVIYGKNLGGGIYGAEDSSSTFTVGDLVETLVDDSTKTLTVYRNGEEVRSFPVSLGRDGQFATPNGMYVIGDRNESMVMDSTTYGLALENGGYRTPVNYATQMSWSGIYVHSAPWAIGALGSFNQSHGCINATPDDAQWFMNYVKQGDPVEVVNTSGGTLSGLDGLGYWNLDWETLKAGNVDEG</sequence>
<dbReference type="EMBL" id="FTOF01000015">
    <property type="protein sequence ID" value="SIS57787.1"/>
    <property type="molecule type" value="Genomic_DNA"/>
</dbReference>
<keyword evidence="11 13" id="KW-0961">Cell wall biogenesis/degradation</keyword>
<dbReference type="InterPro" id="IPR005490">
    <property type="entry name" value="LD_TPept_cat_dom"/>
</dbReference>
<dbReference type="CDD" id="cd16913">
    <property type="entry name" value="YkuD_like"/>
    <property type="match status" value="1"/>
</dbReference>
<evidence type="ECO:0000256" key="6">
    <source>
        <dbReference type="ARBA" id="ARBA00022984"/>
    </source>
</evidence>
<name>A0A1N7K8A0_9CORY</name>
<evidence type="ECO:0000259" key="15">
    <source>
        <dbReference type="PROSITE" id="PS52029"/>
    </source>
</evidence>
<dbReference type="Proteomes" id="UP000186292">
    <property type="component" value="Unassembled WGS sequence"/>
</dbReference>
<dbReference type="PANTHER" id="PTHR30582:SF2">
    <property type="entry name" value="L,D-TRANSPEPTIDASE YCIB-RELATED"/>
    <property type="match status" value="1"/>
</dbReference>
<evidence type="ECO:0000256" key="2">
    <source>
        <dbReference type="ARBA" id="ARBA00022475"/>
    </source>
</evidence>
<dbReference type="Pfam" id="PF03734">
    <property type="entry name" value="YkuD"/>
    <property type="match status" value="1"/>
</dbReference>
<dbReference type="GO" id="GO:0071555">
    <property type="term" value="P:cell wall organization"/>
    <property type="evidence" value="ECO:0007669"/>
    <property type="project" value="UniProtKB-UniRule"/>
</dbReference>
<dbReference type="PROSITE" id="PS52029">
    <property type="entry name" value="LD_TPASE"/>
    <property type="match status" value="1"/>
</dbReference>
<dbReference type="AlphaFoldDB" id="A0A1N7K8A0"/>
<evidence type="ECO:0000256" key="12">
    <source>
        <dbReference type="ARBA" id="ARBA00060592"/>
    </source>
</evidence>
<evidence type="ECO:0000256" key="8">
    <source>
        <dbReference type="ARBA" id="ARBA00023139"/>
    </source>
</evidence>
<keyword evidence="7" id="KW-0472">Membrane</keyword>
<keyword evidence="9 16" id="KW-0449">Lipoprotein</keyword>
<dbReference type="Pfam" id="PF17964">
    <property type="entry name" value="Big_10"/>
    <property type="match status" value="1"/>
</dbReference>
<dbReference type="Gene3D" id="2.60.40.3780">
    <property type="match status" value="1"/>
</dbReference>
<keyword evidence="10" id="KW-0012">Acyltransferase</keyword>
<evidence type="ECO:0000256" key="13">
    <source>
        <dbReference type="PROSITE-ProRule" id="PRU01373"/>
    </source>
</evidence>
<dbReference type="GO" id="GO:0071972">
    <property type="term" value="F:peptidoglycan L,D-transpeptidase activity"/>
    <property type="evidence" value="ECO:0007669"/>
    <property type="project" value="TreeGrafter"/>
</dbReference>
<reference evidence="17" key="1">
    <citation type="submission" date="2017-01" db="EMBL/GenBank/DDBJ databases">
        <authorList>
            <person name="Varghese N."/>
            <person name="Submissions S."/>
        </authorList>
    </citation>
    <scope>NUCLEOTIDE SEQUENCE [LARGE SCALE GENOMIC DNA]</scope>
    <source>
        <strain evidence="17">DSM 44531</strain>
    </source>
</reference>
<gene>
    <name evidence="16" type="ORF">SAMN05444817_11541</name>
</gene>
<dbReference type="InterPro" id="IPR050979">
    <property type="entry name" value="LD-transpeptidase"/>
</dbReference>
<evidence type="ECO:0000256" key="9">
    <source>
        <dbReference type="ARBA" id="ARBA00023288"/>
    </source>
</evidence>
<dbReference type="GO" id="GO:0008360">
    <property type="term" value="P:regulation of cell shape"/>
    <property type="evidence" value="ECO:0007669"/>
    <property type="project" value="UniProtKB-UniRule"/>
</dbReference>
<evidence type="ECO:0000256" key="11">
    <source>
        <dbReference type="ARBA" id="ARBA00023316"/>
    </source>
</evidence>
<feature type="domain" description="L,D-TPase catalytic" evidence="15">
    <location>
        <begin position="242"/>
        <end position="367"/>
    </location>
</feature>
<dbReference type="GO" id="GO:0005576">
    <property type="term" value="C:extracellular region"/>
    <property type="evidence" value="ECO:0007669"/>
    <property type="project" value="TreeGrafter"/>
</dbReference>
<keyword evidence="5 13" id="KW-0133">Cell shape</keyword>
<feature type="active site" description="Nucleophile" evidence="13">
    <location>
        <position position="343"/>
    </location>
</feature>
<dbReference type="PROSITE" id="PS51257">
    <property type="entry name" value="PROKAR_LIPOPROTEIN"/>
    <property type="match status" value="1"/>
</dbReference>
<dbReference type="CDD" id="cd13432">
    <property type="entry name" value="LDT_IgD_like_2"/>
    <property type="match status" value="1"/>
</dbReference>
<proteinExistence type="predicted"/>
<dbReference type="SUPFAM" id="SSF141523">
    <property type="entry name" value="L,D-transpeptidase catalytic domain-like"/>
    <property type="match status" value="1"/>
</dbReference>
<dbReference type="STRING" id="1161099.SAMN05444817_11541"/>
<comment type="pathway">
    <text evidence="1 13">Cell wall biogenesis; peptidoglycan biosynthesis.</text>
</comment>
<organism evidence="16 17">
    <name type="scientific">Corynebacterium appendicis CIP 107643</name>
    <dbReference type="NCBI Taxonomy" id="1161099"/>
    <lineage>
        <taxon>Bacteria</taxon>
        <taxon>Bacillati</taxon>
        <taxon>Actinomycetota</taxon>
        <taxon>Actinomycetes</taxon>
        <taxon>Mycobacteriales</taxon>
        <taxon>Corynebacteriaceae</taxon>
        <taxon>Corynebacterium</taxon>
    </lineage>
</organism>
<dbReference type="FunFam" id="2.40.440.10:FF:000005">
    <property type="entry name" value="L,D-transpeptidase 2"/>
    <property type="match status" value="1"/>
</dbReference>
<evidence type="ECO:0000256" key="10">
    <source>
        <dbReference type="ARBA" id="ARBA00023315"/>
    </source>
</evidence>
<dbReference type="InterPro" id="IPR041280">
    <property type="entry name" value="Big_10"/>
</dbReference>
<evidence type="ECO:0000256" key="1">
    <source>
        <dbReference type="ARBA" id="ARBA00004752"/>
    </source>
</evidence>
<dbReference type="RefSeq" id="WP_084560752.1">
    <property type="nucleotide sequence ID" value="NZ_CP046976.1"/>
</dbReference>
<keyword evidence="2" id="KW-1003">Cell membrane</keyword>
<accession>A0A1N7K8A0</accession>
<evidence type="ECO:0000256" key="4">
    <source>
        <dbReference type="ARBA" id="ARBA00022729"/>
    </source>
</evidence>
<evidence type="ECO:0000313" key="16">
    <source>
        <dbReference type="EMBL" id="SIS57787.1"/>
    </source>
</evidence>
<feature type="active site" description="Proton donor/acceptor" evidence="13">
    <location>
        <position position="325"/>
    </location>
</feature>
<dbReference type="InterPro" id="IPR038063">
    <property type="entry name" value="Transpep_catalytic_dom"/>
</dbReference>